<name>A0A3B4ZS77_9TELE</name>
<accession>A0A3B4ZS77</accession>
<feature type="region of interest" description="Disordered" evidence="1">
    <location>
        <begin position="123"/>
        <end position="146"/>
    </location>
</feature>
<protein>
    <submittedName>
        <fullName evidence="2">Uncharacterized protein</fullName>
    </submittedName>
</protein>
<dbReference type="InterPro" id="IPR046350">
    <property type="entry name" value="Cystatin_sf"/>
</dbReference>
<dbReference type="SUPFAM" id="SSF54403">
    <property type="entry name" value="Cystatin/monellin"/>
    <property type="match status" value="1"/>
</dbReference>
<sequence length="154" mass="16760">LSDECSGFCYCESLAVVGHLGHSMPGSRHNISSSDRSLQRVALAAANAFNDQSNDAFLFRPSAIHKAQRQVNSPGSAFSGGENGQTGVWYCLSNLITVWLKGNAAVECFHRVSVLQTFTDGNVHQRPPTSTNVQTEPSFTEPQQNSRLICSMRN</sequence>
<reference evidence="2" key="1">
    <citation type="submission" date="2023-09" db="UniProtKB">
        <authorList>
            <consortium name="Ensembl"/>
        </authorList>
    </citation>
    <scope>IDENTIFICATION</scope>
</reference>
<dbReference type="Gene3D" id="3.10.450.10">
    <property type="match status" value="1"/>
</dbReference>
<evidence type="ECO:0000313" key="2">
    <source>
        <dbReference type="Ensembl" id="ENSSPAP00000011743.1"/>
    </source>
</evidence>
<dbReference type="STRING" id="144197.ENSSPAP00000011743"/>
<evidence type="ECO:0000256" key="1">
    <source>
        <dbReference type="SAM" id="MobiDB-lite"/>
    </source>
</evidence>
<dbReference type="GeneTree" id="ENSGT00940000178738"/>
<dbReference type="AlphaFoldDB" id="A0A3B4ZS77"/>
<organism evidence="2">
    <name type="scientific">Stegastes partitus</name>
    <name type="common">bicolor damselfish</name>
    <dbReference type="NCBI Taxonomy" id="144197"/>
    <lineage>
        <taxon>Eukaryota</taxon>
        <taxon>Metazoa</taxon>
        <taxon>Chordata</taxon>
        <taxon>Craniata</taxon>
        <taxon>Vertebrata</taxon>
        <taxon>Euteleostomi</taxon>
        <taxon>Actinopterygii</taxon>
        <taxon>Neopterygii</taxon>
        <taxon>Teleostei</taxon>
        <taxon>Neoteleostei</taxon>
        <taxon>Acanthomorphata</taxon>
        <taxon>Ovalentaria</taxon>
        <taxon>Pomacentridae</taxon>
        <taxon>Stegastes</taxon>
    </lineage>
</organism>
<dbReference type="Ensembl" id="ENSSPAT00000011949.1">
    <property type="protein sequence ID" value="ENSSPAP00000011743.1"/>
    <property type="gene ID" value="ENSSPAG00000008891.1"/>
</dbReference>
<proteinExistence type="predicted"/>